<accession>A0AA39VYR1</accession>
<protein>
    <submittedName>
        <fullName evidence="2">Uncharacterized protein</fullName>
    </submittedName>
</protein>
<dbReference type="Proteomes" id="UP001168877">
    <property type="component" value="Unassembled WGS sequence"/>
</dbReference>
<dbReference type="AlphaFoldDB" id="A0AA39VYR1"/>
<evidence type="ECO:0000256" key="1">
    <source>
        <dbReference type="SAM" id="MobiDB-lite"/>
    </source>
</evidence>
<organism evidence="2 3">
    <name type="scientific">Acer saccharum</name>
    <name type="common">Sugar maple</name>
    <dbReference type="NCBI Taxonomy" id="4024"/>
    <lineage>
        <taxon>Eukaryota</taxon>
        <taxon>Viridiplantae</taxon>
        <taxon>Streptophyta</taxon>
        <taxon>Embryophyta</taxon>
        <taxon>Tracheophyta</taxon>
        <taxon>Spermatophyta</taxon>
        <taxon>Magnoliopsida</taxon>
        <taxon>eudicotyledons</taxon>
        <taxon>Gunneridae</taxon>
        <taxon>Pentapetalae</taxon>
        <taxon>rosids</taxon>
        <taxon>malvids</taxon>
        <taxon>Sapindales</taxon>
        <taxon>Sapindaceae</taxon>
        <taxon>Hippocastanoideae</taxon>
        <taxon>Acereae</taxon>
        <taxon>Acer</taxon>
    </lineage>
</organism>
<reference evidence="2" key="2">
    <citation type="submission" date="2023-06" db="EMBL/GenBank/DDBJ databases">
        <authorList>
            <person name="Swenson N.G."/>
            <person name="Wegrzyn J.L."/>
            <person name="Mcevoy S.L."/>
        </authorList>
    </citation>
    <scope>NUCLEOTIDE SEQUENCE</scope>
    <source>
        <strain evidence="2">NS2018</strain>
        <tissue evidence="2">Leaf</tissue>
    </source>
</reference>
<evidence type="ECO:0000313" key="3">
    <source>
        <dbReference type="Proteomes" id="UP001168877"/>
    </source>
</evidence>
<comment type="caution">
    <text evidence="2">The sequence shown here is derived from an EMBL/GenBank/DDBJ whole genome shotgun (WGS) entry which is preliminary data.</text>
</comment>
<feature type="compositionally biased region" description="Basic and acidic residues" evidence="1">
    <location>
        <begin position="121"/>
        <end position="130"/>
    </location>
</feature>
<gene>
    <name evidence="2" type="ORF">LWI29_002585</name>
</gene>
<keyword evidence="3" id="KW-1185">Reference proteome</keyword>
<feature type="region of interest" description="Disordered" evidence="1">
    <location>
        <begin position="80"/>
        <end position="100"/>
    </location>
</feature>
<feature type="compositionally biased region" description="Basic and acidic residues" evidence="1">
    <location>
        <begin position="85"/>
        <end position="95"/>
    </location>
</feature>
<reference evidence="2" key="1">
    <citation type="journal article" date="2022" name="Plant J.">
        <title>Strategies of tolerance reflected in two North American maple genomes.</title>
        <authorList>
            <person name="McEvoy S.L."/>
            <person name="Sezen U.U."/>
            <person name="Trouern-Trend A."/>
            <person name="McMahon S.M."/>
            <person name="Schaberg P.G."/>
            <person name="Yang J."/>
            <person name="Wegrzyn J.L."/>
            <person name="Swenson N.G."/>
        </authorList>
    </citation>
    <scope>NUCLEOTIDE SEQUENCE</scope>
    <source>
        <strain evidence="2">NS2018</strain>
    </source>
</reference>
<sequence>MISMLKVQASIAVQAANPKSKNDCYGVFCLTYDFKAEQPKQFGVKSINNLPKLIEKSNSLIDAYQWNKRWDFLINDVETDDVNDDSSRSEAKNDDVSDDLSGWEVENVALGAFQFDRMDESDTEAHDLSGEHLLPPHPSLSLPRT</sequence>
<dbReference type="EMBL" id="JAUESC010000002">
    <property type="protein sequence ID" value="KAK0603219.1"/>
    <property type="molecule type" value="Genomic_DNA"/>
</dbReference>
<name>A0AA39VYR1_ACESA</name>
<feature type="region of interest" description="Disordered" evidence="1">
    <location>
        <begin position="121"/>
        <end position="145"/>
    </location>
</feature>
<evidence type="ECO:0000313" key="2">
    <source>
        <dbReference type="EMBL" id="KAK0603219.1"/>
    </source>
</evidence>
<proteinExistence type="predicted"/>